<reference evidence="1 2" key="1">
    <citation type="submission" date="2019-09" db="EMBL/GenBank/DDBJ databases">
        <title>Prosopis cineraria nodule microbiome.</title>
        <authorList>
            <person name="Chaluvadi S.R."/>
            <person name="Ali R."/>
            <person name="Wang X."/>
        </authorList>
    </citation>
    <scope>NUCLEOTIDE SEQUENCE [LARGE SCALE GENOMIC DNA]</scope>
    <source>
        <strain evidence="1 2">BG1</strain>
    </source>
</reference>
<dbReference type="RefSeq" id="WP_151188810.1">
    <property type="nucleotide sequence ID" value="NZ_CP043626.1"/>
</dbReference>
<accession>A0A9X7R6F0</accession>
<sequence length="104" mass="11599">MSSYSRYSIEDAFANGDEKGICDAILLMTFNDPDWKWVQNKLLDFLSSPSESIRGVSVTCLGHLARIHGVLEKEKVINKLSSLLADKDVSGQVESAMEDIEMFL</sequence>
<dbReference type="InterPro" id="IPR016024">
    <property type="entry name" value="ARM-type_fold"/>
</dbReference>
<keyword evidence="2" id="KW-1185">Reference proteome</keyword>
<dbReference type="KEGG" id="pden:F1C79_24285"/>
<dbReference type="EMBL" id="CP043626">
    <property type="protein sequence ID" value="QEY74483.1"/>
    <property type="molecule type" value="Genomic_DNA"/>
</dbReference>
<organism evidence="1 2">
    <name type="scientific">Pseudomonas denitrificans</name>
    <dbReference type="NCBI Taxonomy" id="43306"/>
    <lineage>
        <taxon>Bacteria</taxon>
        <taxon>Pseudomonadati</taxon>
        <taxon>Pseudomonadota</taxon>
        <taxon>Gammaproteobacteria</taxon>
        <taxon>Pseudomonadales</taxon>
        <taxon>Pseudomonadaceae</taxon>
        <taxon>Halopseudomonas</taxon>
    </lineage>
</organism>
<protein>
    <submittedName>
        <fullName evidence="1">Uncharacterized protein</fullName>
    </submittedName>
</protein>
<evidence type="ECO:0000313" key="1">
    <source>
        <dbReference type="EMBL" id="QEY74483.1"/>
    </source>
</evidence>
<dbReference type="CDD" id="cd20694">
    <property type="entry name" value="CdiI_Ct-like"/>
    <property type="match status" value="1"/>
</dbReference>
<dbReference type="InterPro" id="IPR049796">
    <property type="entry name" value="CdiI_Ct-like"/>
</dbReference>
<dbReference type="Proteomes" id="UP000326659">
    <property type="component" value="Chromosome"/>
</dbReference>
<gene>
    <name evidence="1" type="ORF">F1C79_24285</name>
</gene>
<proteinExistence type="predicted"/>
<dbReference type="SUPFAM" id="SSF48371">
    <property type="entry name" value="ARM repeat"/>
    <property type="match status" value="1"/>
</dbReference>
<dbReference type="AlphaFoldDB" id="A0A9X7R6F0"/>
<dbReference type="OrthoDB" id="3695133at2"/>
<name>A0A9X7R6F0_PSEDE</name>
<evidence type="ECO:0000313" key="2">
    <source>
        <dbReference type="Proteomes" id="UP000326659"/>
    </source>
</evidence>